<gene>
    <name evidence="6" type="ORF">IU459_35500</name>
</gene>
<keyword evidence="2" id="KW-0233">DNA recombination</keyword>
<dbReference type="InterPro" id="IPR050090">
    <property type="entry name" value="Tyrosine_recombinase_XerCD"/>
</dbReference>
<reference evidence="6 7" key="1">
    <citation type="submission" date="2020-10" db="EMBL/GenBank/DDBJ databases">
        <title>Identification of Nocardia species via Next-generation sequencing and recognition of intraspecies genetic diversity.</title>
        <authorList>
            <person name="Li P."/>
            <person name="Li P."/>
            <person name="Lu B."/>
        </authorList>
    </citation>
    <scope>NUCLEOTIDE SEQUENCE [LARGE SCALE GENOMIC DNA]</scope>
    <source>
        <strain evidence="6 7">BJ06-0157</strain>
    </source>
</reference>
<evidence type="ECO:0000313" key="7">
    <source>
        <dbReference type="Proteomes" id="UP000702209"/>
    </source>
</evidence>
<evidence type="ECO:0000256" key="1">
    <source>
        <dbReference type="ARBA" id="ARBA00023125"/>
    </source>
</evidence>
<dbReference type="SUPFAM" id="SSF56349">
    <property type="entry name" value="DNA breaking-rejoining enzymes"/>
    <property type="match status" value="1"/>
</dbReference>
<dbReference type="InterPro" id="IPR011010">
    <property type="entry name" value="DNA_brk_join_enz"/>
</dbReference>
<dbReference type="PANTHER" id="PTHR30349:SF81">
    <property type="entry name" value="TYROSINE RECOMBINASE XERC"/>
    <property type="match status" value="1"/>
</dbReference>
<comment type="caution">
    <text evidence="6">The sequence shown here is derived from an EMBL/GenBank/DDBJ whole genome shotgun (WGS) entry which is preliminary data.</text>
</comment>
<evidence type="ECO:0000259" key="5">
    <source>
        <dbReference type="PROSITE" id="PS51900"/>
    </source>
</evidence>
<keyword evidence="7" id="KW-1185">Reference proteome</keyword>
<dbReference type="Proteomes" id="UP000702209">
    <property type="component" value="Unassembled WGS sequence"/>
</dbReference>
<sequence length="308" mass="34286">MGESRVVRPLRAGIRLDAAVQTYLHTVTAANTRRGYRTALTALVSEFGADCDPALLDPDRVAAWFRIRWGGASAQTFNVRLAALRAACDYWREQAWLVGDPLVRLRPRSVPADRSRALTRPEVTTILRMDADLRERVLWHMLYETAARAEELLMLDVPDLDPANRCACVRRKGGAIDVVAWQTGTARLLPRMLAGRRAGPLFLTDRKAKPHVAVADIDSGSHRARLSYRRAAELFEHHTAQLPGGPFTLHQLRHSRLTHAAEDGASTPMLMTLSGHSSVRSLAKYARPSKEALLAWQAATDPAARRRR</sequence>
<feature type="domain" description="Core-binding (CB)" evidence="5">
    <location>
        <begin position="14"/>
        <end position="92"/>
    </location>
</feature>
<dbReference type="Gene3D" id="1.10.443.10">
    <property type="entry name" value="Intergrase catalytic core"/>
    <property type="match status" value="1"/>
</dbReference>
<evidence type="ECO:0000256" key="2">
    <source>
        <dbReference type="ARBA" id="ARBA00023172"/>
    </source>
</evidence>
<evidence type="ECO:0000313" key="6">
    <source>
        <dbReference type="EMBL" id="MBF6302801.1"/>
    </source>
</evidence>
<evidence type="ECO:0000256" key="3">
    <source>
        <dbReference type="PROSITE-ProRule" id="PRU01248"/>
    </source>
</evidence>
<proteinExistence type="predicted"/>
<dbReference type="RefSeq" id="WP_195133983.1">
    <property type="nucleotide sequence ID" value="NZ_JADLQX010000059.1"/>
</dbReference>
<organism evidence="6 7">
    <name type="scientific">Nocardia amamiensis</name>
    <dbReference type="NCBI Taxonomy" id="404578"/>
    <lineage>
        <taxon>Bacteria</taxon>
        <taxon>Bacillati</taxon>
        <taxon>Actinomycetota</taxon>
        <taxon>Actinomycetes</taxon>
        <taxon>Mycobacteriales</taxon>
        <taxon>Nocardiaceae</taxon>
        <taxon>Nocardia</taxon>
    </lineage>
</organism>
<dbReference type="PANTHER" id="PTHR30349">
    <property type="entry name" value="PHAGE INTEGRASE-RELATED"/>
    <property type="match status" value="1"/>
</dbReference>
<name>A0ABS0D2D2_9NOCA</name>
<dbReference type="PROSITE" id="PS51898">
    <property type="entry name" value="TYR_RECOMBINASE"/>
    <property type="match status" value="1"/>
</dbReference>
<dbReference type="InterPro" id="IPR013762">
    <property type="entry name" value="Integrase-like_cat_sf"/>
</dbReference>
<dbReference type="EMBL" id="JADLQX010000059">
    <property type="protein sequence ID" value="MBF6302801.1"/>
    <property type="molecule type" value="Genomic_DNA"/>
</dbReference>
<dbReference type="CDD" id="cd00397">
    <property type="entry name" value="DNA_BRE_C"/>
    <property type="match status" value="1"/>
</dbReference>
<accession>A0ABS0D2D2</accession>
<dbReference type="InterPro" id="IPR002104">
    <property type="entry name" value="Integrase_catalytic"/>
</dbReference>
<feature type="domain" description="Tyr recombinase" evidence="4">
    <location>
        <begin position="113"/>
        <end position="298"/>
    </location>
</feature>
<dbReference type="Pfam" id="PF00589">
    <property type="entry name" value="Phage_integrase"/>
    <property type="match status" value="1"/>
</dbReference>
<protein>
    <submittedName>
        <fullName evidence="6">Site-specific integrase</fullName>
    </submittedName>
</protein>
<keyword evidence="1 3" id="KW-0238">DNA-binding</keyword>
<dbReference type="PROSITE" id="PS51900">
    <property type="entry name" value="CB"/>
    <property type="match status" value="1"/>
</dbReference>
<dbReference type="InterPro" id="IPR044068">
    <property type="entry name" value="CB"/>
</dbReference>
<evidence type="ECO:0000259" key="4">
    <source>
        <dbReference type="PROSITE" id="PS51898"/>
    </source>
</evidence>